<feature type="domain" description="Glycosyltransferase RgtA/B/C/D-like" evidence="9">
    <location>
        <begin position="54"/>
        <end position="213"/>
    </location>
</feature>
<dbReference type="GO" id="GO:0005886">
    <property type="term" value="C:plasma membrane"/>
    <property type="evidence" value="ECO:0007669"/>
    <property type="project" value="UniProtKB-SubCell"/>
</dbReference>
<sequence length="490" mass="54934">MKDVPRHSFGLALAVLFFLTAVRYAVLANEYYPLHGDEAQYWLWSKTLDWGYYSKPPLLSWIIAATTSFLGDREFGVRFASPLLHFLTGLVIYRIGEKLYDRCIGFYSALTYGLLPAVGFSALIMSTDVPLLLCWAVGLYAYLRVQESEARPHWWLVLGGAIGLGMLAKYAMLFFLGGLGLHLLLWRRDLLRSPRLWAGMAFALLVFAPNIWWNAQNQFATVSHTAANANLGGKLIHPGKLVEFLASQLGVFGPLLFPVLLAAILSGLLLPLIRRRLPDERIGLLAGFALPPLLVMITVSFLSRANANWAATAYVSASVLVTVWTLDRARWRWIIPASLVLHGALMGFGYSYHDLAKLAGVELTRKTDPALKAVMGSPALGKAVQQTLQQMPGAVLMTDERMLFALLSFYVRPPAEQVQWNPDGVIQNHFELTTRIEDHRDDEILYVSRHDAPDALTRFRDASRIGKISIPLAKDYAKVFYLYRVQWLKP</sequence>
<reference evidence="10 11" key="1">
    <citation type="submission" date="2017-07" db="EMBL/GenBank/DDBJ databases">
        <title>Elstera cyanobacteriorum sp. nov., a novel bacterium isolated from cyanobacterial aggregates in a eutrophic lake.</title>
        <authorList>
            <person name="Cai H."/>
        </authorList>
    </citation>
    <scope>NUCLEOTIDE SEQUENCE [LARGE SCALE GENOMIC DNA]</scope>
    <source>
        <strain evidence="10 11">TH019</strain>
    </source>
</reference>
<dbReference type="PANTHER" id="PTHR33908">
    <property type="entry name" value="MANNOSYLTRANSFERASE YKCB-RELATED"/>
    <property type="match status" value="1"/>
</dbReference>
<dbReference type="PANTHER" id="PTHR33908:SF11">
    <property type="entry name" value="MEMBRANE PROTEIN"/>
    <property type="match status" value="1"/>
</dbReference>
<evidence type="ECO:0000256" key="2">
    <source>
        <dbReference type="ARBA" id="ARBA00022475"/>
    </source>
</evidence>
<gene>
    <name evidence="10" type="ORF">CHR90_06790</name>
</gene>
<keyword evidence="4" id="KW-0808">Transferase</keyword>
<comment type="subcellular location">
    <subcellularLocation>
        <location evidence="1">Cell membrane</location>
        <topology evidence="1">Multi-pass membrane protein</topology>
    </subcellularLocation>
</comment>
<keyword evidence="3" id="KW-0328">Glycosyltransferase</keyword>
<protein>
    <recommendedName>
        <fullName evidence="9">Glycosyltransferase RgtA/B/C/D-like domain-containing protein</fullName>
    </recommendedName>
</protein>
<keyword evidence="11" id="KW-1185">Reference proteome</keyword>
<feature type="transmembrane region" description="Helical" evidence="8">
    <location>
        <begin position="196"/>
        <end position="213"/>
    </location>
</feature>
<keyword evidence="2" id="KW-1003">Cell membrane</keyword>
<dbReference type="GO" id="GO:0016763">
    <property type="term" value="F:pentosyltransferase activity"/>
    <property type="evidence" value="ECO:0007669"/>
    <property type="project" value="TreeGrafter"/>
</dbReference>
<dbReference type="Proteomes" id="UP000216361">
    <property type="component" value="Unassembled WGS sequence"/>
</dbReference>
<evidence type="ECO:0000256" key="5">
    <source>
        <dbReference type="ARBA" id="ARBA00022692"/>
    </source>
</evidence>
<keyword evidence="6 8" id="KW-1133">Transmembrane helix</keyword>
<feature type="transmembrane region" description="Helical" evidence="8">
    <location>
        <begin position="282"/>
        <end position="303"/>
    </location>
</feature>
<feature type="transmembrane region" description="Helical" evidence="8">
    <location>
        <begin position="154"/>
        <end position="184"/>
    </location>
</feature>
<evidence type="ECO:0000256" key="1">
    <source>
        <dbReference type="ARBA" id="ARBA00004651"/>
    </source>
</evidence>
<dbReference type="OrthoDB" id="9811222at2"/>
<dbReference type="GO" id="GO:0009103">
    <property type="term" value="P:lipopolysaccharide biosynthetic process"/>
    <property type="evidence" value="ECO:0007669"/>
    <property type="project" value="UniProtKB-ARBA"/>
</dbReference>
<dbReference type="EMBL" id="NOXS01000030">
    <property type="protein sequence ID" value="OYQ19821.1"/>
    <property type="molecule type" value="Genomic_DNA"/>
</dbReference>
<dbReference type="AlphaFoldDB" id="A0A255XSF3"/>
<proteinExistence type="predicted"/>
<evidence type="ECO:0000313" key="11">
    <source>
        <dbReference type="Proteomes" id="UP000216361"/>
    </source>
</evidence>
<name>A0A255XSF3_9PROT</name>
<organism evidence="10 11">
    <name type="scientific">Elstera cyanobacteriorum</name>
    <dbReference type="NCBI Taxonomy" id="2022747"/>
    <lineage>
        <taxon>Bacteria</taxon>
        <taxon>Pseudomonadati</taxon>
        <taxon>Pseudomonadota</taxon>
        <taxon>Alphaproteobacteria</taxon>
        <taxon>Rhodospirillales</taxon>
        <taxon>Rhodospirillaceae</taxon>
        <taxon>Elstera</taxon>
    </lineage>
</organism>
<evidence type="ECO:0000256" key="6">
    <source>
        <dbReference type="ARBA" id="ARBA00022989"/>
    </source>
</evidence>
<keyword evidence="5 8" id="KW-0812">Transmembrane</keyword>
<evidence type="ECO:0000313" key="10">
    <source>
        <dbReference type="EMBL" id="OYQ19821.1"/>
    </source>
</evidence>
<feature type="transmembrane region" description="Helical" evidence="8">
    <location>
        <begin position="114"/>
        <end position="142"/>
    </location>
</feature>
<feature type="transmembrane region" description="Helical" evidence="8">
    <location>
        <begin position="251"/>
        <end position="270"/>
    </location>
</feature>
<dbReference type="InterPro" id="IPR038731">
    <property type="entry name" value="RgtA/B/C-like"/>
</dbReference>
<evidence type="ECO:0000256" key="8">
    <source>
        <dbReference type="SAM" id="Phobius"/>
    </source>
</evidence>
<feature type="transmembrane region" description="Helical" evidence="8">
    <location>
        <begin position="309"/>
        <end position="326"/>
    </location>
</feature>
<feature type="transmembrane region" description="Helical" evidence="8">
    <location>
        <begin position="333"/>
        <end position="352"/>
    </location>
</feature>
<feature type="transmembrane region" description="Helical" evidence="8">
    <location>
        <begin position="75"/>
        <end position="93"/>
    </location>
</feature>
<evidence type="ECO:0000256" key="3">
    <source>
        <dbReference type="ARBA" id="ARBA00022676"/>
    </source>
</evidence>
<evidence type="ECO:0000259" key="9">
    <source>
        <dbReference type="Pfam" id="PF13231"/>
    </source>
</evidence>
<accession>A0A255XSF3</accession>
<evidence type="ECO:0000256" key="4">
    <source>
        <dbReference type="ARBA" id="ARBA00022679"/>
    </source>
</evidence>
<comment type="caution">
    <text evidence="10">The sequence shown here is derived from an EMBL/GenBank/DDBJ whole genome shotgun (WGS) entry which is preliminary data.</text>
</comment>
<dbReference type="RefSeq" id="WP_094408240.1">
    <property type="nucleotide sequence ID" value="NZ_BMJZ01000006.1"/>
</dbReference>
<evidence type="ECO:0000256" key="7">
    <source>
        <dbReference type="ARBA" id="ARBA00023136"/>
    </source>
</evidence>
<keyword evidence="7 8" id="KW-0472">Membrane</keyword>
<dbReference type="Pfam" id="PF13231">
    <property type="entry name" value="PMT_2"/>
    <property type="match status" value="1"/>
</dbReference>
<dbReference type="InterPro" id="IPR050297">
    <property type="entry name" value="LipidA_mod_glycosyltrf_83"/>
</dbReference>